<dbReference type="EMBL" id="FJUY01000015">
    <property type="protein sequence ID" value="CZT23095.1"/>
    <property type="molecule type" value="Genomic_DNA"/>
</dbReference>
<gene>
    <name evidence="2" type="ORF">RCC_08805</name>
</gene>
<reference evidence="2 3" key="1">
    <citation type="submission" date="2016-03" db="EMBL/GenBank/DDBJ databases">
        <authorList>
            <person name="Ploux O."/>
        </authorList>
    </citation>
    <scope>NUCLEOTIDE SEQUENCE [LARGE SCALE GENOMIC DNA]</scope>
    <source>
        <strain evidence="2 3">URUG2</strain>
    </source>
</reference>
<dbReference type="RefSeq" id="XP_023629819.1">
    <property type="nucleotide sequence ID" value="XM_023774051.1"/>
</dbReference>
<organism evidence="2 3">
    <name type="scientific">Ramularia collo-cygni</name>
    <dbReference type="NCBI Taxonomy" id="112498"/>
    <lineage>
        <taxon>Eukaryota</taxon>
        <taxon>Fungi</taxon>
        <taxon>Dikarya</taxon>
        <taxon>Ascomycota</taxon>
        <taxon>Pezizomycotina</taxon>
        <taxon>Dothideomycetes</taxon>
        <taxon>Dothideomycetidae</taxon>
        <taxon>Mycosphaerellales</taxon>
        <taxon>Mycosphaerellaceae</taxon>
        <taxon>Ramularia</taxon>
    </lineage>
</organism>
<evidence type="ECO:0000256" key="1">
    <source>
        <dbReference type="SAM" id="MobiDB-lite"/>
    </source>
</evidence>
<sequence>MTTLRQVNSTALTKSPKAPKTTLTILQKPRRNPAQAPDQDPDDDQTPSPSPPPLPPNPLARFDTMPAEMLNKIIDDVIREGPRDMNEIVMRNPAAPLPPGMTLTTVLSPPYVNMTIPKNHPMIKTSRLFRSAFMAKYYFNRNFSIRIEHQDPTAVVFNQYLDSFEGSLPFIRMLKANVAVTSAGLYGRMMLTMFAGTIRARVSDHLIPAVLPAGMQEWEYVRDIALPWVQTLRTRIVAERVAIVADIGAPTDGWFVFRESPNRYTSGPV</sequence>
<evidence type="ECO:0000313" key="3">
    <source>
        <dbReference type="Proteomes" id="UP000225277"/>
    </source>
</evidence>
<proteinExistence type="predicted"/>
<keyword evidence="3" id="KW-1185">Reference proteome</keyword>
<protein>
    <submittedName>
        <fullName evidence="2">Uncharacterized protein</fullName>
    </submittedName>
</protein>
<dbReference type="Proteomes" id="UP000225277">
    <property type="component" value="Unassembled WGS sequence"/>
</dbReference>
<evidence type="ECO:0000313" key="2">
    <source>
        <dbReference type="EMBL" id="CZT23095.1"/>
    </source>
</evidence>
<name>A0A2D3VBP1_9PEZI</name>
<dbReference type="AlphaFoldDB" id="A0A2D3VBP1"/>
<dbReference type="GeneID" id="35603886"/>
<feature type="compositionally biased region" description="Polar residues" evidence="1">
    <location>
        <begin position="1"/>
        <end position="13"/>
    </location>
</feature>
<feature type="compositionally biased region" description="Pro residues" evidence="1">
    <location>
        <begin position="48"/>
        <end position="58"/>
    </location>
</feature>
<accession>A0A2D3VBP1</accession>
<feature type="region of interest" description="Disordered" evidence="1">
    <location>
        <begin position="1"/>
        <end position="62"/>
    </location>
</feature>